<reference evidence="1 2" key="2">
    <citation type="journal article" date="2022" name="Mol. Ecol. Resour.">
        <title>The genomes of chicory, endive, great burdock and yacon provide insights into Asteraceae paleo-polyploidization history and plant inulin production.</title>
        <authorList>
            <person name="Fan W."/>
            <person name="Wang S."/>
            <person name="Wang H."/>
            <person name="Wang A."/>
            <person name="Jiang F."/>
            <person name="Liu H."/>
            <person name="Zhao H."/>
            <person name="Xu D."/>
            <person name="Zhang Y."/>
        </authorList>
    </citation>
    <scope>NUCLEOTIDE SEQUENCE [LARGE SCALE GENOMIC DNA]</scope>
    <source>
        <strain evidence="2">cv. Yunnan</strain>
        <tissue evidence="1">Leaves</tissue>
    </source>
</reference>
<reference evidence="2" key="1">
    <citation type="journal article" date="2022" name="Mol. Ecol. Resour.">
        <title>The genomes of chicory, endive, great burdock and yacon provide insights into Asteraceae palaeo-polyploidization history and plant inulin production.</title>
        <authorList>
            <person name="Fan W."/>
            <person name="Wang S."/>
            <person name="Wang H."/>
            <person name="Wang A."/>
            <person name="Jiang F."/>
            <person name="Liu H."/>
            <person name="Zhao H."/>
            <person name="Xu D."/>
            <person name="Zhang Y."/>
        </authorList>
    </citation>
    <scope>NUCLEOTIDE SEQUENCE [LARGE SCALE GENOMIC DNA]</scope>
    <source>
        <strain evidence="2">cv. Yunnan</strain>
    </source>
</reference>
<accession>A0ACB9D9Q4</accession>
<evidence type="ECO:0000313" key="2">
    <source>
        <dbReference type="Proteomes" id="UP001056120"/>
    </source>
</evidence>
<dbReference type="EMBL" id="CM042037">
    <property type="protein sequence ID" value="KAI3743211.1"/>
    <property type="molecule type" value="Genomic_DNA"/>
</dbReference>
<comment type="caution">
    <text evidence="1">The sequence shown here is derived from an EMBL/GenBank/DDBJ whole genome shotgun (WGS) entry which is preliminary data.</text>
</comment>
<dbReference type="Proteomes" id="UP001056120">
    <property type="component" value="Linkage Group LG20"/>
</dbReference>
<name>A0ACB9D9Q4_9ASTR</name>
<gene>
    <name evidence="1" type="ORF">L1987_60917</name>
</gene>
<evidence type="ECO:0000313" key="1">
    <source>
        <dbReference type="EMBL" id="KAI3743211.1"/>
    </source>
</evidence>
<sequence>MVVVIGGSGSGKSTVILTQRFYDSIRRKVLMEGTDLRDLDVRWMRLQLGLVGQEPTLFAGTIRENIRFGNPNASWSEIEEAAKEAHIHNFIGGLPQCYETEVAESEIQLSGGLK</sequence>
<organism evidence="1 2">
    <name type="scientific">Smallanthus sonchifolius</name>
    <dbReference type="NCBI Taxonomy" id="185202"/>
    <lineage>
        <taxon>Eukaryota</taxon>
        <taxon>Viridiplantae</taxon>
        <taxon>Streptophyta</taxon>
        <taxon>Embryophyta</taxon>
        <taxon>Tracheophyta</taxon>
        <taxon>Spermatophyta</taxon>
        <taxon>Magnoliopsida</taxon>
        <taxon>eudicotyledons</taxon>
        <taxon>Gunneridae</taxon>
        <taxon>Pentapetalae</taxon>
        <taxon>asterids</taxon>
        <taxon>campanulids</taxon>
        <taxon>Asterales</taxon>
        <taxon>Asteraceae</taxon>
        <taxon>Asteroideae</taxon>
        <taxon>Heliantheae alliance</taxon>
        <taxon>Millerieae</taxon>
        <taxon>Smallanthus</taxon>
    </lineage>
</organism>
<keyword evidence="2" id="KW-1185">Reference proteome</keyword>
<protein>
    <submittedName>
        <fullName evidence="1">Uncharacterized protein</fullName>
    </submittedName>
</protein>
<proteinExistence type="predicted"/>